<organism evidence="1">
    <name type="scientific">Hexamita inflata</name>
    <dbReference type="NCBI Taxonomy" id="28002"/>
    <lineage>
        <taxon>Eukaryota</taxon>
        <taxon>Metamonada</taxon>
        <taxon>Diplomonadida</taxon>
        <taxon>Hexamitidae</taxon>
        <taxon>Hexamitinae</taxon>
        <taxon>Hexamita</taxon>
    </lineage>
</organism>
<keyword evidence="3" id="KW-1185">Reference proteome</keyword>
<sequence>MFIYTDVIQNSEIQVEMNYAKVFAIFGFNKLSQIIQHSTINVSLNFEVIQAALICIQCDLQVLQSTLIFKATGQILSGIMLQSKDTLDLLLCNLQLRFNSTKSSSLVNQILVAMTEFSLVYLKLSADIRQNSSENGYFASSVNISNTVITQETQVCVESHTPRVGNGNPLLSASTETISCMGICDQGKYVYGFCLQNLVLGEYQSSNDSFICVLPFIYNGEYCECSQGYLLNSTSCINIIDQLSSIDQWLSGNVSLLSNITAQNAEFTNQLNIIEGYIVRNVSDLQQLIQLQSNALETHLIGNISSLNDKTNSQLTSIKQLMQDDKVKLFQQINLTGQQLDQRIQENEFTFNSRIQALNQSLITNTNDLTSNISSLNSTISNISIQIAASLITINDNFTNLNQNLINNMSEVNKSVFGLANVTSANITQLNSQMNNISEYLMTHIQSLNVAVLTINTTLSENVSQISETLQKLNTSILCNISAVNQSIQFINMSLLSNIQSVNFSMLQTTSSILTNISIINTTLSNQINASNIKINQLSNSILDLQKQIVDINVAELEPQLEFSDDFSNDLVCMQTPFIYQFDIVAITNSVNQANFTGDYVFGNVLAINNAFIDVADDSLSISVFYLFQTQSYYYNLKIQVGTQMVGSGSIVANSGIYVINKMQIISKIGSTLLILSPYKLNILERSANNLNIRNLVVSLTLENGSHSAGSVELVEIATGVLNIRNYQILGVYYSTQSSCMGALLTNNGQISMRSVNFNPELFTVGNASSYLFCQVNYSTLSLQRIVIQLGTSELNPNTITLISTTATKQLIFGGIIANTNTSLVELKMSVFSIITSYNTSFISFTGQIFGRLNSTSVVSVSQICFNDSSIFKVSYEVVVSAIAIVDGNLTFSKSSIVFNIKGDANYQRIGTIAYMTNLCVKSIISDLDVQIAISQKSMLNDDINVSALVARQCGQNWSVLNSQFRSIDLTRGQQLGILSGSCENSIGLIMNVKVENSSITSTDYTKTSSGGFIGNTFQSKINVYSTNVYNLTSKSFGVDYCGAGIIFGVIQRSSVQSNNLGIQFSTILAGASNIAARAGTIGFIHLSQIIIESTRITNCNTTVNGTQGAEVYIGQLAGYLDSKCKAEINDMIVEQLVVNSNSGGSLFASSGIGGMKLNNEVNFLKTSLSNVSMVMQSATGSIFCASVISIILNSSVNFDRLNTFGIQIQGDGSANCYAGSIVSHMGFSSILIRNYQAIQLKLELNAQIGNISIGAVGYVRNSNVTLQECSIQQLNSSSASQNFNMVGGYIGTILSSSLTQTNSILFNSTITAFSNAEANLGGFLGLCYLQSNVIYINCSVDHIQLNSTAIGGSRSVLFIGRVENSIFSIHLLYITNSIAFTSANMSRSGGLFGRIYYSRANITQIILNNLNISSESKNADSYATGITTSLGWSEFNIHQSKISNLNLTATSQYNNVVAGALHATTDVSNISVVDTHIDGINVNAIVLNDSNSISVGMITCVLSTPEPVLFNLIHLNIGSINVTYSNSKYYFIGLISGYNDLKSIFLIQDSKSEGLYTIQGIQYDNCDQLKYYVNGDGNQYITRKGC</sequence>
<evidence type="ECO:0000313" key="2">
    <source>
        <dbReference type="EMBL" id="CAL6113098.1"/>
    </source>
</evidence>
<reference evidence="2 3" key="2">
    <citation type="submission" date="2024-07" db="EMBL/GenBank/DDBJ databases">
        <authorList>
            <person name="Akdeniz Z."/>
        </authorList>
    </citation>
    <scope>NUCLEOTIDE SEQUENCE [LARGE SCALE GENOMIC DNA]</scope>
</reference>
<comment type="caution">
    <text evidence="1">The sequence shown here is derived from an EMBL/GenBank/DDBJ whole genome shotgun (WGS) entry which is preliminary data.</text>
</comment>
<protein>
    <submittedName>
        <fullName evidence="2">Hypothetical_protein</fullName>
    </submittedName>
</protein>
<proteinExistence type="predicted"/>
<evidence type="ECO:0000313" key="1">
    <source>
        <dbReference type="EMBL" id="CAI9931403.1"/>
    </source>
</evidence>
<accession>A0AA86P4A5</accession>
<dbReference type="EMBL" id="CAXDID020000756">
    <property type="protein sequence ID" value="CAL6113098.1"/>
    <property type="molecule type" value="Genomic_DNA"/>
</dbReference>
<gene>
    <name evidence="1" type="ORF">HINF_LOCUS19048</name>
    <name evidence="2" type="ORF">HINF_LOCUS77347</name>
</gene>
<dbReference type="Proteomes" id="UP001642409">
    <property type="component" value="Unassembled WGS sequence"/>
</dbReference>
<evidence type="ECO:0000313" key="3">
    <source>
        <dbReference type="Proteomes" id="UP001642409"/>
    </source>
</evidence>
<name>A0AA86P4A5_9EUKA</name>
<reference evidence="1" key="1">
    <citation type="submission" date="2023-06" db="EMBL/GenBank/DDBJ databases">
        <authorList>
            <person name="Kurt Z."/>
        </authorList>
    </citation>
    <scope>NUCLEOTIDE SEQUENCE</scope>
</reference>
<dbReference type="EMBL" id="CATOUU010000488">
    <property type="protein sequence ID" value="CAI9931403.1"/>
    <property type="molecule type" value="Genomic_DNA"/>
</dbReference>